<evidence type="ECO:0000259" key="2">
    <source>
        <dbReference type="Pfam" id="PF18545"/>
    </source>
</evidence>
<dbReference type="AlphaFoldDB" id="A0A345E3R9"/>
<dbReference type="EMBL" id="CP031150">
    <property type="protein sequence ID" value="AXG06841.1"/>
    <property type="molecule type" value="Genomic_DNA"/>
</dbReference>
<accession>A0A345EDE3</accession>
<dbReference type="Proteomes" id="UP000253273">
    <property type="component" value="Chromosome"/>
</dbReference>
<dbReference type="GeneID" id="37287381"/>
<evidence type="ECO:0000313" key="4">
    <source>
        <dbReference type="EMBL" id="AXG10215.1"/>
    </source>
</evidence>
<evidence type="ECO:0000313" key="3">
    <source>
        <dbReference type="EMBL" id="AXG06841.1"/>
    </source>
</evidence>
<reference evidence="3 6" key="2">
    <citation type="submission" date="2018-07" db="EMBL/GenBank/DDBJ databases">
        <title>Genome sequences of Haloplanus sp. CBA1113.</title>
        <authorList>
            <person name="Kim Y.B."/>
            <person name="Roh S.W."/>
        </authorList>
    </citation>
    <scope>NUCLEOTIDE SEQUENCE [LARGE SCALE GENOMIC DNA]</scope>
    <source>
        <strain evidence="3 6">CBA1113</strain>
    </source>
</reference>
<dbReference type="KEGG" id="haq:DU484_10345"/>
<evidence type="ECO:0000256" key="1">
    <source>
        <dbReference type="SAM" id="MobiDB-lite"/>
    </source>
</evidence>
<dbReference type="OrthoDB" id="205616at2157"/>
<feature type="domain" description="Halobacterial output" evidence="2">
    <location>
        <begin position="25"/>
        <end position="94"/>
    </location>
</feature>
<protein>
    <recommendedName>
        <fullName evidence="2">Halobacterial output domain-containing protein</fullName>
    </recommendedName>
</protein>
<feature type="region of interest" description="Disordered" evidence="1">
    <location>
        <begin position="1"/>
        <end position="22"/>
    </location>
</feature>
<dbReference type="Proteomes" id="UP000252985">
    <property type="component" value="Chromosome"/>
</dbReference>
<dbReference type="RefSeq" id="WP_114585975.1">
    <property type="nucleotide sequence ID" value="NZ_CP031148.1"/>
</dbReference>
<evidence type="ECO:0000313" key="5">
    <source>
        <dbReference type="Proteomes" id="UP000252985"/>
    </source>
</evidence>
<dbReference type="KEGG" id="haj:DU500_10590"/>
<name>A0A345E3R9_9EURY</name>
<dbReference type="InterPro" id="IPR040624">
    <property type="entry name" value="HalOD1"/>
</dbReference>
<gene>
    <name evidence="4" type="ORF">DU484_10345</name>
    <name evidence="3" type="ORF">DU500_10590</name>
</gene>
<keyword evidence="6" id="KW-1185">Reference proteome</keyword>
<reference evidence="4 5" key="1">
    <citation type="submission" date="2018-07" db="EMBL/GenBank/DDBJ databases">
        <title>Genome sequences of Haloplanus sp. CBA1112.</title>
        <authorList>
            <person name="Kim Y.B."/>
            <person name="Roh S.W."/>
        </authorList>
    </citation>
    <scope>NUCLEOTIDE SEQUENCE [LARGE SCALE GENOMIC DNA]</scope>
    <source>
        <strain evidence="4 5">CBA1112</strain>
    </source>
</reference>
<proteinExistence type="predicted"/>
<dbReference type="Pfam" id="PF18545">
    <property type="entry name" value="HalOD1"/>
    <property type="match status" value="1"/>
</dbReference>
<evidence type="ECO:0000313" key="6">
    <source>
        <dbReference type="Proteomes" id="UP000253273"/>
    </source>
</evidence>
<sequence>MSATGDEHTTATTTPHQLEIDWDRREPISFAVQTALGQVEDRSPVELDPLADYVDPDALEAFFSGPSDEVATRSLTFEYESHTVTVDGTGHVRIN</sequence>
<organism evidence="3 6">
    <name type="scientific">Haloplanus rubicundus</name>
    <dbReference type="NCBI Taxonomy" id="1547898"/>
    <lineage>
        <taxon>Archaea</taxon>
        <taxon>Methanobacteriati</taxon>
        <taxon>Methanobacteriota</taxon>
        <taxon>Stenosarchaea group</taxon>
        <taxon>Halobacteria</taxon>
        <taxon>Halobacteriales</taxon>
        <taxon>Haloferacaceae</taxon>
        <taxon>Haloplanus</taxon>
    </lineage>
</organism>
<dbReference type="EMBL" id="CP031148">
    <property type="protein sequence ID" value="AXG10215.1"/>
    <property type="molecule type" value="Genomic_DNA"/>
</dbReference>
<accession>A0A345E3R9</accession>